<dbReference type="Proteomes" id="UP000062998">
    <property type="component" value="Unassembled WGS sequence"/>
</dbReference>
<dbReference type="RefSeq" id="WP_059961455.1">
    <property type="nucleotide sequence ID" value="NZ_CP013464.1"/>
</dbReference>
<name>A0A105ILG7_9BURK</name>
<protein>
    <submittedName>
        <fullName evidence="1">Uncharacterized protein</fullName>
    </submittedName>
</protein>
<dbReference type="OrthoDB" id="9024487at2"/>
<sequence>MYLNEKLSSAHAVIRRAAIVPLPSGKQLERQVRATVRTADVLLRQAVRVPERHEWSIDTECVNAAGGPLAAWDACVTFRVLKMSDAAAQGDDPVPFAIEIRLLLPEQAYVAGQRVGTFGRHHGSGFGATVSVTSALRHAGRRVERAEHVAADARRLHGATLEALVDTIALVVNAALRAAGHAPPA</sequence>
<comment type="caution">
    <text evidence="1">The sequence shown here is derived from an EMBL/GenBank/DDBJ whole genome shotgun (WGS) entry which is preliminary data.</text>
</comment>
<gene>
    <name evidence="1" type="ORF">WL73_31850</name>
</gene>
<evidence type="ECO:0000313" key="2">
    <source>
        <dbReference type="Proteomes" id="UP000062998"/>
    </source>
</evidence>
<reference evidence="1 2" key="1">
    <citation type="submission" date="2015-11" db="EMBL/GenBank/DDBJ databases">
        <title>Expanding the genomic diversity of Burkholderia species for the development of highly accurate diagnostics.</title>
        <authorList>
            <person name="Sahl J."/>
            <person name="Keim P."/>
            <person name="Wagner D."/>
        </authorList>
    </citation>
    <scope>NUCLEOTIDE SEQUENCE [LARGE SCALE GENOMIC DNA]</scope>
    <source>
        <strain evidence="1 2">MSMB2167WGS</strain>
    </source>
</reference>
<evidence type="ECO:0000313" key="1">
    <source>
        <dbReference type="EMBL" id="KWE12785.1"/>
    </source>
</evidence>
<dbReference type="EMBL" id="LPIX01000011">
    <property type="protein sequence ID" value="KWE12785.1"/>
    <property type="molecule type" value="Genomic_DNA"/>
</dbReference>
<dbReference type="AlphaFoldDB" id="A0A105ILG7"/>
<organism evidence="1 2">
    <name type="scientific">Burkholderia ubonensis</name>
    <dbReference type="NCBI Taxonomy" id="101571"/>
    <lineage>
        <taxon>Bacteria</taxon>
        <taxon>Pseudomonadati</taxon>
        <taxon>Pseudomonadota</taxon>
        <taxon>Betaproteobacteria</taxon>
        <taxon>Burkholderiales</taxon>
        <taxon>Burkholderiaceae</taxon>
        <taxon>Burkholderia</taxon>
        <taxon>Burkholderia cepacia complex</taxon>
    </lineage>
</organism>
<accession>A0A105ILG7</accession>
<proteinExistence type="predicted"/>